<dbReference type="PROSITE" id="PS01317">
    <property type="entry name" value="SSRP"/>
    <property type="match status" value="1"/>
</dbReference>
<dbReference type="EMBL" id="JBEQCT010000002">
    <property type="protein sequence ID" value="MFM2484418.1"/>
    <property type="molecule type" value="Genomic_DNA"/>
</dbReference>
<keyword evidence="2 3" id="KW-0694">RNA-binding</keyword>
<sequence>MAKKNSNKSGSGTIAQNKKARHEYHIEDKFEAGLELQGWEVKSLRSGKVNISESYVFIRNGEAFISGATIQPLNAASTHVIAEPTRVRKLLLNKRELDKLIGSTERQGYTIIALAMYWKRSWAKIEIGLAKGKKEHDKRTDIKEREWQRSKARVMKHTLR</sequence>
<dbReference type="Pfam" id="PF01668">
    <property type="entry name" value="SmpB"/>
    <property type="match status" value="1"/>
</dbReference>
<dbReference type="InterPro" id="IPR020081">
    <property type="entry name" value="SsrA-bd_prot_CS"/>
</dbReference>
<comment type="function">
    <text evidence="3">Required for rescue of stalled ribosomes mediated by trans-translation. Binds to transfer-messenger RNA (tmRNA), required for stable association of tmRNA with ribosomes. tmRNA and SmpB together mimic tRNA shape, replacing the anticodon stem-loop with SmpB. tmRNA is encoded by the ssrA gene; the 2 termini fold to resemble tRNA(Ala) and it encodes a 'tag peptide', a short internal open reading frame. During trans-translation Ala-aminoacylated tmRNA acts like a tRNA, entering the A-site of stalled ribosomes, displacing the stalled mRNA. The ribosome then switches to translate the ORF on the tmRNA; the nascent peptide is terminated with the 'tag peptide' encoded by the tmRNA and targeted for degradation. The ribosome is freed to recommence translation, which seems to be the essential function of trans-translation.</text>
</comment>
<name>A0ABW9G574_9GAMM</name>
<dbReference type="RefSeq" id="WP_408623185.1">
    <property type="nucleotide sequence ID" value="NZ_JBEQCT010000002.1"/>
</dbReference>
<reference evidence="4 5" key="1">
    <citation type="journal article" date="2013" name="Int. J. Syst. Evol. Microbiol.">
        <title>Celerinatantimonas yamalensis sp. nov., a cold-adapted diazotrophic bacterium from a cold permafrost brine.</title>
        <authorList>
            <person name="Shcherbakova V."/>
            <person name="Chuvilskaya N."/>
            <person name="Rivkina E."/>
            <person name="Demidov N."/>
            <person name="Uchaeva V."/>
            <person name="Suetin S."/>
            <person name="Suzina N."/>
            <person name="Gilichinsky D."/>
        </authorList>
    </citation>
    <scope>NUCLEOTIDE SEQUENCE [LARGE SCALE GENOMIC DNA]</scope>
    <source>
        <strain evidence="4 5">C7</strain>
    </source>
</reference>
<evidence type="ECO:0000256" key="1">
    <source>
        <dbReference type="ARBA" id="ARBA00022490"/>
    </source>
</evidence>
<keyword evidence="1 3" id="KW-0963">Cytoplasm</keyword>
<dbReference type="PANTHER" id="PTHR30308">
    <property type="entry name" value="TMRNA-BINDING COMPONENT OF TRANS-TRANSLATION TAGGING COMPLEX"/>
    <property type="match status" value="1"/>
</dbReference>
<dbReference type="NCBIfam" id="NF003843">
    <property type="entry name" value="PRK05422.1"/>
    <property type="match status" value="1"/>
</dbReference>
<proteinExistence type="inferred from homology"/>
<dbReference type="Gene3D" id="2.40.280.10">
    <property type="match status" value="1"/>
</dbReference>
<dbReference type="InterPro" id="IPR023620">
    <property type="entry name" value="SmpB"/>
</dbReference>
<dbReference type="InterPro" id="IPR000037">
    <property type="entry name" value="SsrA-bd_prot"/>
</dbReference>
<gene>
    <name evidence="3 4" type="primary">smpB</name>
    <name evidence="4" type="ORF">ABUE30_04940</name>
</gene>
<dbReference type="SUPFAM" id="SSF74982">
    <property type="entry name" value="Small protein B (SmpB)"/>
    <property type="match status" value="1"/>
</dbReference>
<dbReference type="PANTHER" id="PTHR30308:SF2">
    <property type="entry name" value="SSRA-BINDING PROTEIN"/>
    <property type="match status" value="1"/>
</dbReference>
<evidence type="ECO:0000256" key="3">
    <source>
        <dbReference type="HAMAP-Rule" id="MF_00023"/>
    </source>
</evidence>
<comment type="caution">
    <text evidence="4">The sequence shown here is derived from an EMBL/GenBank/DDBJ whole genome shotgun (WGS) entry which is preliminary data.</text>
</comment>
<dbReference type="CDD" id="cd09294">
    <property type="entry name" value="SmpB"/>
    <property type="match status" value="1"/>
</dbReference>
<accession>A0ABW9G574</accession>
<comment type="similarity">
    <text evidence="3">Belongs to the SmpB family.</text>
</comment>
<organism evidence="4 5">
    <name type="scientific">Celerinatantimonas yamalensis</name>
    <dbReference type="NCBI Taxonomy" id="559956"/>
    <lineage>
        <taxon>Bacteria</taxon>
        <taxon>Pseudomonadati</taxon>
        <taxon>Pseudomonadota</taxon>
        <taxon>Gammaproteobacteria</taxon>
        <taxon>Celerinatantimonadaceae</taxon>
        <taxon>Celerinatantimonas</taxon>
    </lineage>
</organism>
<dbReference type="Proteomes" id="UP001629953">
    <property type="component" value="Unassembled WGS sequence"/>
</dbReference>
<evidence type="ECO:0000313" key="5">
    <source>
        <dbReference type="Proteomes" id="UP001629953"/>
    </source>
</evidence>
<protein>
    <recommendedName>
        <fullName evidence="3">SsrA-binding protein</fullName>
    </recommendedName>
    <alternativeName>
        <fullName evidence="3">Small protein B</fullName>
    </alternativeName>
</protein>
<evidence type="ECO:0000313" key="4">
    <source>
        <dbReference type="EMBL" id="MFM2484418.1"/>
    </source>
</evidence>
<dbReference type="NCBIfam" id="TIGR00086">
    <property type="entry name" value="smpB"/>
    <property type="match status" value="1"/>
</dbReference>
<dbReference type="HAMAP" id="MF_00023">
    <property type="entry name" value="SmpB"/>
    <property type="match status" value="1"/>
</dbReference>
<comment type="subcellular location">
    <subcellularLocation>
        <location evidence="3">Cytoplasm</location>
    </subcellularLocation>
    <text evidence="3">The tmRNA-SmpB complex associates with stalled 70S ribosomes.</text>
</comment>
<evidence type="ECO:0000256" key="2">
    <source>
        <dbReference type="ARBA" id="ARBA00022884"/>
    </source>
</evidence>
<keyword evidence="5" id="KW-1185">Reference proteome</keyword>